<organism evidence="1 2">
    <name type="scientific">Candidatus Nitrosacidococcus tergens</name>
    <dbReference type="NCBI Taxonomy" id="553981"/>
    <lineage>
        <taxon>Bacteria</taxon>
        <taxon>Pseudomonadati</taxon>
        <taxon>Pseudomonadota</taxon>
        <taxon>Gammaproteobacteria</taxon>
        <taxon>Chromatiales</taxon>
        <taxon>Chromatiaceae</taxon>
        <taxon>Candidatus Nitrosacidococcus</taxon>
    </lineage>
</organism>
<accession>A0A7G1QAG9</accession>
<evidence type="ECO:0000313" key="1">
    <source>
        <dbReference type="EMBL" id="CAB1276462.1"/>
    </source>
</evidence>
<proteinExistence type="predicted"/>
<keyword evidence="2" id="KW-1185">Reference proteome</keyword>
<dbReference type="KEGG" id="ntg:NSCAC_1184"/>
<gene>
    <name evidence="1" type="ORF">NSCAC_1184</name>
</gene>
<reference evidence="1 2" key="1">
    <citation type="submission" date="2020-03" db="EMBL/GenBank/DDBJ databases">
        <authorList>
            <person name="Picone N."/>
        </authorList>
    </citation>
    <scope>NUCLEOTIDE SEQUENCE [LARGE SCALE GENOMIC DNA]</scope>
    <source>
        <strain evidence="1">NSCAC1</strain>
    </source>
</reference>
<protein>
    <submittedName>
        <fullName evidence="1">Uncharacterized protein</fullName>
    </submittedName>
</protein>
<dbReference type="InterPro" id="IPR021107">
    <property type="entry name" value="Restrct_endonuc_II_HinP1I"/>
</dbReference>
<sequence>MPEDVTKTLKFFTGEIPPIKSNCQDKRRMLLNEMNEEDQNKIVNCFKYFKLIIMLGHMKQQKSYAKESLMKWM</sequence>
<evidence type="ECO:0000313" key="2">
    <source>
        <dbReference type="Proteomes" id="UP000516072"/>
    </source>
</evidence>
<name>A0A7G1QAG9_9GAMM</name>
<dbReference type="Proteomes" id="UP000516072">
    <property type="component" value="Chromosome"/>
</dbReference>
<dbReference type="Pfam" id="PF11463">
    <property type="entry name" value="R-HINP1I"/>
    <property type="match status" value="1"/>
</dbReference>
<dbReference type="EMBL" id="LR778175">
    <property type="protein sequence ID" value="CAB1276462.1"/>
    <property type="molecule type" value="Genomic_DNA"/>
</dbReference>
<dbReference type="AlphaFoldDB" id="A0A7G1QAG9"/>